<dbReference type="AlphaFoldDB" id="A0AA47NN09"/>
<comment type="caution">
    <text evidence="2">The sequence shown here is derived from an EMBL/GenBank/DDBJ whole genome shotgun (WGS) entry which is preliminary data.</text>
</comment>
<reference evidence="2" key="1">
    <citation type="journal article" date="2023" name="Front. Mar. Sci.">
        <title>A new Merluccius polli reference genome to investigate the effects of global change in West African waters.</title>
        <authorList>
            <person name="Mateo J.L."/>
            <person name="Blanco-Fernandez C."/>
            <person name="Garcia-Vazquez E."/>
            <person name="Machado-Schiaffino G."/>
        </authorList>
    </citation>
    <scope>NUCLEOTIDE SEQUENCE</scope>
    <source>
        <strain evidence="2">C29</strain>
        <tissue evidence="2">Fin</tissue>
    </source>
</reference>
<proteinExistence type="predicted"/>
<dbReference type="EMBL" id="JAOPHQ010006552">
    <property type="protein sequence ID" value="KAK0131298.1"/>
    <property type="molecule type" value="Genomic_DNA"/>
</dbReference>
<feature type="compositionally biased region" description="Polar residues" evidence="1">
    <location>
        <begin position="241"/>
        <end position="256"/>
    </location>
</feature>
<organism evidence="2 3">
    <name type="scientific">Merluccius polli</name>
    <name type="common">Benguela hake</name>
    <name type="synonym">Merluccius cadenati</name>
    <dbReference type="NCBI Taxonomy" id="89951"/>
    <lineage>
        <taxon>Eukaryota</taxon>
        <taxon>Metazoa</taxon>
        <taxon>Chordata</taxon>
        <taxon>Craniata</taxon>
        <taxon>Vertebrata</taxon>
        <taxon>Euteleostomi</taxon>
        <taxon>Actinopterygii</taxon>
        <taxon>Neopterygii</taxon>
        <taxon>Teleostei</taxon>
        <taxon>Neoteleostei</taxon>
        <taxon>Acanthomorphata</taxon>
        <taxon>Zeiogadaria</taxon>
        <taxon>Gadariae</taxon>
        <taxon>Gadiformes</taxon>
        <taxon>Gadoidei</taxon>
        <taxon>Merlucciidae</taxon>
        <taxon>Merluccius</taxon>
    </lineage>
</organism>
<name>A0AA47NN09_MERPO</name>
<sequence length="332" mass="37180">MDPADTETVHQAVSYLQAQLGQHDQALQFLSKMRTPSFFSLEATSSTPRHGVERYCSPRVSPARAPLPAAEEPPPGQRAAGLGRETLAGNNTFLLHVAVYFRESKPKFRQRAAPREWHRGTAAICRRDNLGNYPAANCPDSNSFGVVALLVSFLASTMLVKVRFREKQKYIKVIESDGTCDYQQFHQAVIEKFGLPPDVEIIYQDSSGTEVDPEIFSELLKRGEDLLKAYVNDDREDLDVSMSSEVSYPSDASTVDDTPCPSKKIRMEDQSHKEAAKKMVNEVIQRKPGGEKIIEEYHKTQTLCDVTRRQLVNVLVADMLEVHGYVSRAFDG</sequence>
<evidence type="ECO:0000313" key="3">
    <source>
        <dbReference type="Proteomes" id="UP001174136"/>
    </source>
</evidence>
<gene>
    <name evidence="2" type="ORF">N1851_034014</name>
</gene>
<evidence type="ECO:0008006" key="4">
    <source>
        <dbReference type="Google" id="ProtNLM"/>
    </source>
</evidence>
<accession>A0AA47NN09</accession>
<evidence type="ECO:0000256" key="1">
    <source>
        <dbReference type="SAM" id="MobiDB-lite"/>
    </source>
</evidence>
<feature type="region of interest" description="Disordered" evidence="1">
    <location>
        <begin position="58"/>
        <end position="82"/>
    </location>
</feature>
<evidence type="ECO:0000313" key="2">
    <source>
        <dbReference type="EMBL" id="KAK0131298.1"/>
    </source>
</evidence>
<keyword evidence="3" id="KW-1185">Reference proteome</keyword>
<protein>
    <recommendedName>
        <fullName evidence="4">PB1 domain-containing protein</fullName>
    </recommendedName>
</protein>
<feature type="region of interest" description="Disordered" evidence="1">
    <location>
        <begin position="241"/>
        <end position="260"/>
    </location>
</feature>
<dbReference type="Proteomes" id="UP001174136">
    <property type="component" value="Unassembled WGS sequence"/>
</dbReference>